<name>A0A956SII0_UNCEI</name>
<reference evidence="2" key="1">
    <citation type="submission" date="2020-04" db="EMBL/GenBank/DDBJ databases">
        <authorList>
            <person name="Zhang T."/>
        </authorList>
    </citation>
    <scope>NUCLEOTIDE SEQUENCE</scope>
    <source>
        <strain evidence="2">HKST-UBA02</strain>
    </source>
</reference>
<comment type="caution">
    <text evidence="2">The sequence shown here is derived from an EMBL/GenBank/DDBJ whole genome shotgun (WGS) entry which is preliminary data.</text>
</comment>
<dbReference type="Proteomes" id="UP000739538">
    <property type="component" value="Unassembled WGS sequence"/>
</dbReference>
<dbReference type="AlphaFoldDB" id="A0A956SII0"/>
<feature type="non-terminal residue" evidence="2">
    <location>
        <position position="96"/>
    </location>
</feature>
<feature type="region of interest" description="Disordered" evidence="1">
    <location>
        <begin position="72"/>
        <end position="96"/>
    </location>
</feature>
<organism evidence="2 3">
    <name type="scientific">Eiseniibacteriota bacterium</name>
    <dbReference type="NCBI Taxonomy" id="2212470"/>
    <lineage>
        <taxon>Bacteria</taxon>
        <taxon>Candidatus Eiseniibacteriota</taxon>
    </lineage>
</organism>
<evidence type="ECO:0000313" key="2">
    <source>
        <dbReference type="EMBL" id="MCA9759563.1"/>
    </source>
</evidence>
<evidence type="ECO:0000256" key="1">
    <source>
        <dbReference type="SAM" id="MobiDB-lite"/>
    </source>
</evidence>
<accession>A0A956SII0</accession>
<gene>
    <name evidence="2" type="ORF">KDA27_27455</name>
</gene>
<protein>
    <submittedName>
        <fullName evidence="2">Uncharacterized protein</fullName>
    </submittedName>
</protein>
<evidence type="ECO:0000313" key="3">
    <source>
        <dbReference type="Proteomes" id="UP000739538"/>
    </source>
</evidence>
<proteinExistence type="predicted"/>
<dbReference type="EMBL" id="JAGQHS010000394">
    <property type="protein sequence ID" value="MCA9759563.1"/>
    <property type="molecule type" value="Genomic_DNA"/>
</dbReference>
<reference evidence="2" key="2">
    <citation type="journal article" date="2021" name="Microbiome">
        <title>Successional dynamics and alternative stable states in a saline activated sludge microbial community over 9 years.</title>
        <authorList>
            <person name="Wang Y."/>
            <person name="Ye J."/>
            <person name="Ju F."/>
            <person name="Liu L."/>
            <person name="Boyd J.A."/>
            <person name="Deng Y."/>
            <person name="Parks D.H."/>
            <person name="Jiang X."/>
            <person name="Yin X."/>
            <person name="Woodcroft B.J."/>
            <person name="Tyson G.W."/>
            <person name="Hugenholtz P."/>
            <person name="Polz M.F."/>
            <person name="Zhang T."/>
        </authorList>
    </citation>
    <scope>NUCLEOTIDE SEQUENCE</scope>
    <source>
        <strain evidence="2">HKST-UBA02</strain>
    </source>
</reference>
<sequence length="96" mass="9845">MSDRSVGIARRVRFVSAALAALALIVSTVLLSGRQTSSEQPSAGSPASLGDLESFSDLGSLCDLESLGDLGALSGQPPTGDQAVPRDWLEAMTAQI</sequence>